<evidence type="ECO:0000313" key="2">
    <source>
        <dbReference type="EMBL" id="CAL1366853.1"/>
    </source>
</evidence>
<dbReference type="AlphaFoldDB" id="A0AAV2D668"/>
<gene>
    <name evidence="2" type="ORF">LTRI10_LOCUS10831</name>
</gene>
<proteinExistence type="predicted"/>
<feature type="region of interest" description="Disordered" evidence="1">
    <location>
        <begin position="32"/>
        <end position="66"/>
    </location>
</feature>
<evidence type="ECO:0000313" key="3">
    <source>
        <dbReference type="Proteomes" id="UP001497516"/>
    </source>
</evidence>
<evidence type="ECO:0000256" key="1">
    <source>
        <dbReference type="SAM" id="MobiDB-lite"/>
    </source>
</evidence>
<protein>
    <submittedName>
        <fullName evidence="2">Uncharacterized protein</fullName>
    </submittedName>
</protein>
<organism evidence="2 3">
    <name type="scientific">Linum trigynum</name>
    <dbReference type="NCBI Taxonomy" id="586398"/>
    <lineage>
        <taxon>Eukaryota</taxon>
        <taxon>Viridiplantae</taxon>
        <taxon>Streptophyta</taxon>
        <taxon>Embryophyta</taxon>
        <taxon>Tracheophyta</taxon>
        <taxon>Spermatophyta</taxon>
        <taxon>Magnoliopsida</taxon>
        <taxon>eudicotyledons</taxon>
        <taxon>Gunneridae</taxon>
        <taxon>Pentapetalae</taxon>
        <taxon>rosids</taxon>
        <taxon>fabids</taxon>
        <taxon>Malpighiales</taxon>
        <taxon>Linaceae</taxon>
        <taxon>Linum</taxon>
    </lineage>
</organism>
<reference evidence="2 3" key="1">
    <citation type="submission" date="2024-04" db="EMBL/GenBank/DDBJ databases">
        <authorList>
            <person name="Fracassetti M."/>
        </authorList>
    </citation>
    <scope>NUCLEOTIDE SEQUENCE [LARGE SCALE GENOMIC DNA]</scope>
</reference>
<name>A0AAV2D668_9ROSI</name>
<dbReference type="EMBL" id="OZ034815">
    <property type="protein sequence ID" value="CAL1366853.1"/>
    <property type="molecule type" value="Genomic_DNA"/>
</dbReference>
<keyword evidence="3" id="KW-1185">Reference proteome</keyword>
<dbReference type="Proteomes" id="UP001497516">
    <property type="component" value="Chromosome 2"/>
</dbReference>
<sequence length="81" mass="9102">MWEQRRRTKSLGAKWRCDEPAVTRWRLNARQAAEGGGAPTSAVEMAEGSVREGGETVMATGEREEREREDGGVMVFFLFIL</sequence>
<accession>A0AAV2D668</accession>